<comment type="caution">
    <text evidence="7">The sequence shown here is derived from an EMBL/GenBank/DDBJ whole genome shotgun (WGS) entry which is preliminary data.</text>
</comment>
<protein>
    <submittedName>
        <fullName evidence="7">Utp11-domain-containing protein</fullName>
    </submittedName>
</protein>
<feature type="compositionally biased region" description="Basic and acidic residues" evidence="6">
    <location>
        <begin position="224"/>
        <end position="236"/>
    </location>
</feature>
<keyword evidence="4" id="KW-0698">rRNA processing</keyword>
<feature type="compositionally biased region" description="Acidic residues" evidence="6">
    <location>
        <begin position="237"/>
        <end position="256"/>
    </location>
</feature>
<dbReference type="HOGENOM" id="CLU_061887_0_0_1"/>
<dbReference type="InParanoid" id="A0A066W574"/>
<comment type="subcellular location">
    <subcellularLocation>
        <location evidence="2">Nucleus</location>
        <location evidence="2">Nucleolus</location>
    </subcellularLocation>
</comment>
<dbReference type="GeneID" id="25263238"/>
<feature type="region of interest" description="Disordered" evidence="6">
    <location>
        <begin position="213"/>
        <end position="269"/>
    </location>
</feature>
<evidence type="ECO:0000313" key="8">
    <source>
        <dbReference type="Proteomes" id="UP000027361"/>
    </source>
</evidence>
<dbReference type="STRING" id="1037660.A0A066W574"/>
<evidence type="ECO:0000256" key="3">
    <source>
        <dbReference type="ARBA" id="ARBA00008105"/>
    </source>
</evidence>
<feature type="region of interest" description="Disordered" evidence="6">
    <location>
        <begin position="337"/>
        <end position="360"/>
    </location>
</feature>
<comment type="similarity">
    <text evidence="3">Belongs to the UTP11 family.</text>
</comment>
<dbReference type="EMBL" id="JMSN01000039">
    <property type="protein sequence ID" value="KDN45910.1"/>
    <property type="molecule type" value="Genomic_DNA"/>
</dbReference>
<name>A0A066W574_TILAU</name>
<feature type="compositionally biased region" description="Basic residues" evidence="6">
    <location>
        <begin position="1"/>
        <end position="13"/>
    </location>
</feature>
<dbReference type="Pfam" id="PF03998">
    <property type="entry name" value="Utp11"/>
    <property type="match status" value="1"/>
</dbReference>
<evidence type="ECO:0000256" key="6">
    <source>
        <dbReference type="SAM" id="MobiDB-lite"/>
    </source>
</evidence>
<dbReference type="OMA" id="ALMTHKG"/>
<comment type="function">
    <text evidence="1">Involved in nucleolar processing of pre-18S ribosomal RNA.</text>
</comment>
<evidence type="ECO:0000256" key="4">
    <source>
        <dbReference type="ARBA" id="ARBA00022552"/>
    </source>
</evidence>
<dbReference type="RefSeq" id="XP_013243348.1">
    <property type="nucleotide sequence ID" value="XM_013387894.1"/>
</dbReference>
<keyword evidence="8" id="KW-1185">Reference proteome</keyword>
<feature type="region of interest" description="Disordered" evidence="6">
    <location>
        <begin position="1"/>
        <end position="23"/>
    </location>
</feature>
<organism evidence="7 8">
    <name type="scientific">Tilletiaria anomala (strain ATCC 24038 / CBS 436.72 / UBC 951)</name>
    <dbReference type="NCBI Taxonomy" id="1037660"/>
    <lineage>
        <taxon>Eukaryota</taxon>
        <taxon>Fungi</taxon>
        <taxon>Dikarya</taxon>
        <taxon>Basidiomycota</taxon>
        <taxon>Ustilaginomycotina</taxon>
        <taxon>Exobasidiomycetes</taxon>
        <taxon>Georgefischeriales</taxon>
        <taxon>Tilletiariaceae</taxon>
        <taxon>Tilletiaria</taxon>
    </lineage>
</organism>
<reference evidence="7 8" key="1">
    <citation type="submission" date="2014-05" db="EMBL/GenBank/DDBJ databases">
        <title>Draft genome sequence of a rare smut relative, Tilletiaria anomala UBC 951.</title>
        <authorList>
            <consortium name="DOE Joint Genome Institute"/>
            <person name="Toome M."/>
            <person name="Kuo A."/>
            <person name="Henrissat B."/>
            <person name="Lipzen A."/>
            <person name="Tritt A."/>
            <person name="Yoshinaga Y."/>
            <person name="Zane M."/>
            <person name="Barry K."/>
            <person name="Grigoriev I.V."/>
            <person name="Spatafora J.W."/>
            <person name="Aimea M.C."/>
        </authorList>
    </citation>
    <scope>NUCLEOTIDE SEQUENCE [LARGE SCALE GENOMIC DNA]</scope>
    <source>
        <strain evidence="7 8">UBC 951</strain>
    </source>
</reference>
<evidence type="ECO:0000256" key="1">
    <source>
        <dbReference type="ARBA" id="ARBA00004099"/>
    </source>
</evidence>
<dbReference type="Proteomes" id="UP000027361">
    <property type="component" value="Unassembled WGS sequence"/>
</dbReference>
<gene>
    <name evidence="7" type="ORF">K437DRAFT_246893</name>
</gene>
<accession>A0A066W574</accession>
<dbReference type="PANTHER" id="PTHR12838">
    <property type="entry name" value="U3 SMALL NUCLEOLAR RNA-ASSOCIATED PROTEIN 11"/>
    <property type="match status" value="1"/>
</dbReference>
<proteinExistence type="inferred from homology"/>
<dbReference type="GO" id="GO:0032040">
    <property type="term" value="C:small-subunit processome"/>
    <property type="evidence" value="ECO:0007669"/>
    <property type="project" value="InterPro"/>
</dbReference>
<sequence>MALRNAVHRRNHKERSQLASRKHLGLLEKHKDYVQRAADHHSKRERIKRLREKAGMRNKDEFYFGMVNSRTQKGVHIASRPSSVALSTPLVQLLKTQDASLIRHQLRQEQKRLEKLIARVAPAVPGMRLAWLEVPIKKDYKERNRKEVLQDAGLLVKEQVKGKGKGKAKAAEHAFDEEEERDGGQKVVGLAGKKTIWCDSTDELRNYASIGFASSSHHTGPEVTDARPGSDGHNAADWDDMSDLDASALDDDDDDASSSHHSNSSGAGQDEKYLSHLLLLLSARQERQEALSEAASKLALVRNLMSSRGNSARNVTDKNTAKKAQMVDLVANGKMTSNGLALPGNEDEDDAVDTEGGKGKSKLKVFKWSRERKR</sequence>
<dbReference type="InterPro" id="IPR007144">
    <property type="entry name" value="SSU_processome_Utp11"/>
</dbReference>
<dbReference type="GO" id="GO:0006364">
    <property type="term" value="P:rRNA processing"/>
    <property type="evidence" value="ECO:0007669"/>
    <property type="project" value="UniProtKB-KW"/>
</dbReference>
<evidence type="ECO:0000256" key="5">
    <source>
        <dbReference type="ARBA" id="ARBA00023242"/>
    </source>
</evidence>
<dbReference type="OrthoDB" id="29058at2759"/>
<evidence type="ECO:0000313" key="7">
    <source>
        <dbReference type="EMBL" id="KDN45910.1"/>
    </source>
</evidence>
<keyword evidence="5" id="KW-0539">Nucleus</keyword>
<evidence type="ECO:0000256" key="2">
    <source>
        <dbReference type="ARBA" id="ARBA00004604"/>
    </source>
</evidence>
<dbReference type="AlphaFoldDB" id="A0A066W574"/>
<feature type="region of interest" description="Disordered" evidence="6">
    <location>
        <begin position="161"/>
        <end position="186"/>
    </location>
</feature>
<dbReference type="PANTHER" id="PTHR12838:SF0">
    <property type="entry name" value="U3 SMALL NUCLEOLAR RNA-ASSOCIATED PROTEIN 11-RELATED"/>
    <property type="match status" value="1"/>
</dbReference>